<dbReference type="STRING" id="1254432.SCE1572_25440"/>
<organism evidence="1 2">
    <name type="scientific">Sorangium cellulosum So0157-2</name>
    <dbReference type="NCBI Taxonomy" id="1254432"/>
    <lineage>
        <taxon>Bacteria</taxon>
        <taxon>Pseudomonadati</taxon>
        <taxon>Myxococcota</taxon>
        <taxon>Polyangia</taxon>
        <taxon>Polyangiales</taxon>
        <taxon>Polyangiaceae</taxon>
        <taxon>Sorangium</taxon>
    </lineage>
</organism>
<dbReference type="Proteomes" id="UP000014803">
    <property type="component" value="Chromosome"/>
</dbReference>
<dbReference type="EMBL" id="CP003969">
    <property type="protein sequence ID" value="AGP37542.1"/>
    <property type="molecule type" value="Genomic_DNA"/>
</dbReference>
<dbReference type="HOGENOM" id="CLU_2865465_0_0_7"/>
<proteinExistence type="predicted"/>
<gene>
    <name evidence="1" type="ORF">SCE1572_25440</name>
</gene>
<protein>
    <submittedName>
        <fullName evidence="1">Uncharacterized protein</fullName>
    </submittedName>
</protein>
<reference evidence="1 2" key="1">
    <citation type="journal article" date="2013" name="Sci. Rep.">
        <title>Extraordinary expansion of a Sorangium cellulosum genome from an alkaline milieu.</title>
        <authorList>
            <person name="Han K."/>
            <person name="Li Z.F."/>
            <person name="Peng R."/>
            <person name="Zhu L.P."/>
            <person name="Zhou T."/>
            <person name="Wang L.G."/>
            <person name="Li S.G."/>
            <person name="Zhang X.B."/>
            <person name="Hu W."/>
            <person name="Wu Z.H."/>
            <person name="Qin N."/>
            <person name="Li Y.Z."/>
        </authorList>
    </citation>
    <scope>NUCLEOTIDE SEQUENCE [LARGE SCALE GENOMIC DNA]</scope>
    <source>
        <strain evidence="1 2">So0157-2</strain>
    </source>
</reference>
<accession>S4XWG6</accession>
<dbReference type="PATRIC" id="fig|1254432.3.peg.5759"/>
<evidence type="ECO:0000313" key="2">
    <source>
        <dbReference type="Proteomes" id="UP000014803"/>
    </source>
</evidence>
<sequence>MDEAVLARGADGLLVERLGVEVPALDARELGPDQRGAAAEVLGAVRRPDLELLAARDRSSGAGR</sequence>
<dbReference type="AlphaFoldDB" id="S4XWG6"/>
<dbReference type="KEGG" id="scu:SCE1572_25440"/>
<evidence type="ECO:0000313" key="1">
    <source>
        <dbReference type="EMBL" id="AGP37542.1"/>
    </source>
</evidence>
<name>S4XWG6_SORCE</name>